<evidence type="ECO:0000313" key="2">
    <source>
        <dbReference type="Proteomes" id="UP000253594"/>
    </source>
</evidence>
<organism evidence="1 2">
    <name type="scientific">Pseudomonas aeruginosa</name>
    <dbReference type="NCBI Taxonomy" id="287"/>
    <lineage>
        <taxon>Bacteria</taxon>
        <taxon>Pseudomonadati</taxon>
        <taxon>Pseudomonadota</taxon>
        <taxon>Gammaproteobacteria</taxon>
        <taxon>Pseudomonadales</taxon>
        <taxon>Pseudomonadaceae</taxon>
        <taxon>Pseudomonas</taxon>
    </lineage>
</organism>
<dbReference type="AlphaFoldDB" id="A0A367M7R6"/>
<dbReference type="EMBL" id="QORE01000682">
    <property type="protein sequence ID" value="RCI73211.1"/>
    <property type="molecule type" value="Genomic_DNA"/>
</dbReference>
<evidence type="ECO:0000313" key="1">
    <source>
        <dbReference type="EMBL" id="RCI73211.1"/>
    </source>
</evidence>
<comment type="caution">
    <text evidence="1">The sequence shown here is derived from an EMBL/GenBank/DDBJ whole genome shotgun (WGS) entry which is preliminary data.</text>
</comment>
<name>A0A367M7R6_PSEAI</name>
<protein>
    <submittedName>
        <fullName evidence="1">Nitric oxide reductase activation protein NorD</fullName>
    </submittedName>
</protein>
<reference evidence="1 2" key="1">
    <citation type="submission" date="2018-07" db="EMBL/GenBank/DDBJ databases">
        <title>Mechanisms of high-level aminoglycoside resistance among Gram-negative pathogens in Brazil.</title>
        <authorList>
            <person name="Ballaben A.S."/>
            <person name="Darini A.L.C."/>
            <person name="Doi Y."/>
        </authorList>
    </citation>
    <scope>NUCLEOTIDE SEQUENCE [LARGE SCALE GENOMIC DNA]</scope>
    <source>
        <strain evidence="1 2">B2-305</strain>
    </source>
</reference>
<proteinExistence type="predicted"/>
<gene>
    <name evidence="1" type="ORF">DT376_19550</name>
</gene>
<accession>A0A367M7R6</accession>
<feature type="non-terminal residue" evidence="1">
    <location>
        <position position="121"/>
    </location>
</feature>
<dbReference type="Proteomes" id="UP000253594">
    <property type="component" value="Unassembled WGS sequence"/>
</dbReference>
<sequence>MAFAVELEEWVGAHWHRFITRHASGEFEAARVTLESMRRPLGMLFRALGGAPGVALEATPARRLLLRRTWLQRVAGTCEQAPVSWFNGDSLRLPESLAVYPQAELNRELYRWLALLAASAG</sequence>